<dbReference type="AlphaFoldDB" id="A0A1L0C1A4"/>
<accession>A0A1L0C1A4</accession>
<organism evidence="2 3">
    <name type="scientific">Sungouiella intermedia</name>
    <dbReference type="NCBI Taxonomy" id="45354"/>
    <lineage>
        <taxon>Eukaryota</taxon>
        <taxon>Fungi</taxon>
        <taxon>Dikarya</taxon>
        <taxon>Ascomycota</taxon>
        <taxon>Saccharomycotina</taxon>
        <taxon>Pichiomycetes</taxon>
        <taxon>Metschnikowiaceae</taxon>
        <taxon>Sungouiella</taxon>
    </lineage>
</organism>
<name>A0A1L0C1A4_9ASCO</name>
<protein>
    <submittedName>
        <fullName evidence="2">CIC11C00000001163</fullName>
    </submittedName>
</protein>
<reference evidence="2 3" key="1">
    <citation type="submission" date="2016-10" db="EMBL/GenBank/DDBJ databases">
        <authorList>
            <person name="de Groot N.N."/>
        </authorList>
    </citation>
    <scope>NUCLEOTIDE SEQUENCE [LARGE SCALE GENOMIC DNA]</scope>
    <source>
        <strain evidence="2 3">PYCC 4715</strain>
    </source>
</reference>
<keyword evidence="1" id="KW-0812">Transmembrane</keyword>
<dbReference type="EMBL" id="LT635768">
    <property type="protein sequence ID" value="SGZ57275.1"/>
    <property type="molecule type" value="Genomic_DNA"/>
</dbReference>
<dbReference type="Proteomes" id="UP000182259">
    <property type="component" value="Chromosome V"/>
</dbReference>
<sequence>MKDDTELDTFLPKTSLDSSTTVAANSGRGKTKTKVQFVTVNGEGRVKKADVLFIFDEDFTIEQAAEHAIAHFPDPESAPSFSEFFIFLQEGNGVKRIAITDFNLNLHSMFSDTDTMIVANDRKVFKIEAHREGKCVCITFLVIPVLFCGFIGTTIYFSTRHR</sequence>
<evidence type="ECO:0000313" key="3">
    <source>
        <dbReference type="Proteomes" id="UP000182259"/>
    </source>
</evidence>
<feature type="transmembrane region" description="Helical" evidence="1">
    <location>
        <begin position="135"/>
        <end position="157"/>
    </location>
</feature>
<evidence type="ECO:0000256" key="1">
    <source>
        <dbReference type="SAM" id="Phobius"/>
    </source>
</evidence>
<gene>
    <name evidence="2" type="ORF">SAMEA4029009_CIC11G00000001163</name>
</gene>
<keyword evidence="1" id="KW-1133">Transmembrane helix</keyword>
<keyword evidence="1" id="KW-0472">Membrane</keyword>
<proteinExistence type="predicted"/>
<evidence type="ECO:0000313" key="2">
    <source>
        <dbReference type="EMBL" id="SGZ57275.1"/>
    </source>
</evidence>